<feature type="domain" description="Helicase ATP-binding" evidence="5">
    <location>
        <begin position="553"/>
        <end position="779"/>
    </location>
</feature>
<evidence type="ECO:0000313" key="7">
    <source>
        <dbReference type="Proteomes" id="UP000887566"/>
    </source>
</evidence>
<feature type="compositionally biased region" description="Basic and acidic residues" evidence="4">
    <location>
        <begin position="259"/>
        <end position="275"/>
    </location>
</feature>
<dbReference type="CDD" id="cd18793">
    <property type="entry name" value="SF2_C_SNF"/>
    <property type="match status" value="1"/>
</dbReference>
<dbReference type="InterPro" id="IPR027417">
    <property type="entry name" value="P-loop_NTPase"/>
</dbReference>
<feature type="compositionally biased region" description="Acidic residues" evidence="4">
    <location>
        <begin position="305"/>
        <end position="348"/>
    </location>
</feature>
<protein>
    <submittedName>
        <fullName evidence="8">Transcription termination factor 2</fullName>
    </submittedName>
</protein>
<dbReference type="PROSITE" id="PS51194">
    <property type="entry name" value="HELICASE_CTER"/>
    <property type="match status" value="1"/>
</dbReference>
<feature type="compositionally biased region" description="Basic and acidic residues" evidence="4">
    <location>
        <begin position="149"/>
        <end position="163"/>
    </location>
</feature>
<feature type="domain" description="Helicase C-terminal" evidence="6">
    <location>
        <begin position="997"/>
        <end position="1157"/>
    </location>
</feature>
<evidence type="ECO:0000313" key="8">
    <source>
        <dbReference type="WBParaSite" id="PSAMB.scaffold4992size12948.g25647.t1"/>
    </source>
</evidence>
<dbReference type="AlphaFoldDB" id="A0A914WVE3"/>
<feature type="compositionally biased region" description="Polar residues" evidence="4">
    <location>
        <begin position="1"/>
        <end position="13"/>
    </location>
</feature>
<dbReference type="InterPro" id="IPR050628">
    <property type="entry name" value="SNF2_RAD54_helicase_TF"/>
</dbReference>
<dbReference type="SMART" id="SM00490">
    <property type="entry name" value="HELICc"/>
    <property type="match status" value="1"/>
</dbReference>
<name>A0A914WVE3_9BILA</name>
<keyword evidence="2" id="KW-0378">Hydrolase</keyword>
<dbReference type="SMART" id="SM00487">
    <property type="entry name" value="DEXDc"/>
    <property type="match status" value="1"/>
</dbReference>
<dbReference type="WBParaSite" id="PSAMB.scaffold4992size12948.g25647.t1">
    <property type="protein sequence ID" value="PSAMB.scaffold4992size12948.g25647.t1"/>
    <property type="gene ID" value="PSAMB.scaffold4992size12948.g25647"/>
</dbReference>
<keyword evidence="3" id="KW-0067">ATP-binding</keyword>
<dbReference type="GO" id="GO:0005634">
    <property type="term" value="C:nucleus"/>
    <property type="evidence" value="ECO:0007669"/>
    <property type="project" value="TreeGrafter"/>
</dbReference>
<feature type="compositionally biased region" description="Polar residues" evidence="4">
    <location>
        <begin position="165"/>
        <end position="175"/>
    </location>
</feature>
<dbReference type="Gene3D" id="3.40.50.300">
    <property type="entry name" value="P-loop containing nucleotide triphosphate hydrolases"/>
    <property type="match status" value="1"/>
</dbReference>
<dbReference type="Proteomes" id="UP000887566">
    <property type="component" value="Unplaced"/>
</dbReference>
<dbReference type="InterPro" id="IPR014001">
    <property type="entry name" value="Helicase_ATP-bd"/>
</dbReference>
<dbReference type="Gene3D" id="3.40.50.10810">
    <property type="entry name" value="Tandem AAA-ATPase domain"/>
    <property type="match status" value="1"/>
</dbReference>
<dbReference type="SUPFAM" id="SSF52540">
    <property type="entry name" value="P-loop containing nucleoside triphosphate hydrolases"/>
    <property type="match status" value="2"/>
</dbReference>
<feature type="compositionally biased region" description="Acidic residues" evidence="4">
    <location>
        <begin position="684"/>
        <end position="696"/>
    </location>
</feature>
<feature type="compositionally biased region" description="Acidic residues" evidence="4">
    <location>
        <begin position="284"/>
        <end position="295"/>
    </location>
</feature>
<feature type="compositionally biased region" description="Polar residues" evidence="4">
    <location>
        <begin position="92"/>
        <end position="102"/>
    </location>
</feature>
<feature type="region of interest" description="Disordered" evidence="4">
    <location>
        <begin position="1"/>
        <end position="371"/>
    </location>
</feature>
<dbReference type="InterPro" id="IPR000330">
    <property type="entry name" value="SNF2_N"/>
</dbReference>
<dbReference type="GO" id="GO:0006281">
    <property type="term" value="P:DNA repair"/>
    <property type="evidence" value="ECO:0007669"/>
    <property type="project" value="TreeGrafter"/>
</dbReference>
<dbReference type="InterPro" id="IPR049730">
    <property type="entry name" value="SNF2/RAD54-like_C"/>
</dbReference>
<keyword evidence="7" id="KW-1185">Reference proteome</keyword>
<evidence type="ECO:0000259" key="6">
    <source>
        <dbReference type="PROSITE" id="PS51194"/>
    </source>
</evidence>
<feature type="compositionally biased region" description="Polar residues" evidence="4">
    <location>
        <begin position="187"/>
        <end position="216"/>
    </location>
</feature>
<sequence>MSRKSSSPNTSTPIVPGSRGMRRITGRYSSPFEKSAGNSNRLDEDEDDSLAEFMPNSPVKVHNFLAKAAESSDEDSLALKSEGNRSALDVSSVEQSPAASSGSKKRDESLSAADESVVVDSFEEMSISAGKMGSAKYSESDESGPAYNRKGDRSRSLLERDGGTDSDQSPASSRPMTGGLRERLLRQQISKTKLQKQQNLSPVTRNIPNRISSSASTHDRKENTPPLLGEPVRVQKTKEKKQLRRVVIDSDSSGDDSPDMTRPEFNQTREKKPIDDVIEVSSDSSDDDDDDEEEEQQGRKVEIIESSESEQSDKDEEEEERGDVDEDEDEDEDEEENENENEKEEAEEPSGSKADNSDDDIQIIGVKVSDRPIQSVPIVRPVQSVQPVQQRVEAGPSRVLGGAERASKEAKLRDLERLKTNQILSKLPDGGKRLLERIAELKKELTEASTVDPPANQPRPAPAAATRVITISLADQQRIHERMMASNPVQNRLYGGKMTESRFHQAKTVTNDVLVQMHHSLTKMPEHEETDTPGGMMIDLMRHQKEGLTWLLWRERQRSPGGILADDMGLGKTLSMIALILHKKNQRREMGDAEADKWKAKTLADSKLVASNATLVICPASLMGQWEKEIERRVKIGRLRVHVFHGPKTKRESNPHRLAKFDVVITTYSLVSNELGEKAKPLGDDNEEDSGDDEQSFVEGGKKKKRPIKKMTATGESVLTKIAWERVILDEAHAIKNRTSLAAKSCCRLAAAARWCLTGTPIHNALWDLFSLVRFLRIEPFDEEAVWKEWIMDSNSSKAAERLNMIVKTNLLRRTKEQKCHLTGVELVALKPRMYDESTLKLDGLERKVYDIMFAACRDKVKDLLKSEETRDMEMRALSSGRARHEDFGYRNPFLAKSQRAVKSDDKFQQMTVIFVLLLRLRQACVHLALTKDAVDMEAFDPAALGMDGGSKADVDAILAAQLGEMSLDENALSDQVTDVNQAAIDQLFSPEYESAKVRILLENVEKVLQSKDKCVIVSQWTSLLDIVAIHLKKRRVQFTEITGKVPIPERQDRVDQFNRTDGGPVVMLLSLTAGGCGLNLVGGNHLFLVDLHWNPALERQACDRIYRMGQKKTVFVHKMVCDDTMEQRVLALQKKKLEMADSVLEGAASKKLNKLSLTDLKFLFDLDKRAAAQFAVAPPPSFPK</sequence>
<feature type="region of interest" description="Disordered" evidence="4">
    <location>
        <begin position="678"/>
        <end position="706"/>
    </location>
</feature>
<dbReference type="GO" id="GO:0016787">
    <property type="term" value="F:hydrolase activity"/>
    <property type="evidence" value="ECO:0007669"/>
    <property type="project" value="UniProtKB-KW"/>
</dbReference>
<dbReference type="InterPro" id="IPR038718">
    <property type="entry name" value="SNF2-like_sf"/>
</dbReference>
<evidence type="ECO:0000256" key="3">
    <source>
        <dbReference type="ARBA" id="ARBA00022840"/>
    </source>
</evidence>
<evidence type="ECO:0000256" key="4">
    <source>
        <dbReference type="SAM" id="MobiDB-lite"/>
    </source>
</evidence>
<keyword evidence="1" id="KW-0547">Nucleotide-binding</keyword>
<dbReference type="InterPro" id="IPR001650">
    <property type="entry name" value="Helicase_C-like"/>
</dbReference>
<organism evidence="7 8">
    <name type="scientific">Plectus sambesii</name>
    <dbReference type="NCBI Taxonomy" id="2011161"/>
    <lineage>
        <taxon>Eukaryota</taxon>
        <taxon>Metazoa</taxon>
        <taxon>Ecdysozoa</taxon>
        <taxon>Nematoda</taxon>
        <taxon>Chromadorea</taxon>
        <taxon>Plectida</taxon>
        <taxon>Plectina</taxon>
        <taxon>Plectoidea</taxon>
        <taxon>Plectidae</taxon>
        <taxon>Plectus</taxon>
    </lineage>
</organism>
<dbReference type="PANTHER" id="PTHR45626:SF50">
    <property type="entry name" value="TRANSCRIPTION TERMINATION FACTOR 2"/>
    <property type="match status" value="1"/>
</dbReference>
<dbReference type="Pfam" id="PF00176">
    <property type="entry name" value="SNF2-rel_dom"/>
    <property type="match status" value="1"/>
</dbReference>
<dbReference type="PROSITE" id="PS51192">
    <property type="entry name" value="HELICASE_ATP_BIND_1"/>
    <property type="match status" value="1"/>
</dbReference>
<dbReference type="PANTHER" id="PTHR45626">
    <property type="entry name" value="TRANSCRIPTION TERMINATION FACTOR 2-RELATED"/>
    <property type="match status" value="1"/>
</dbReference>
<dbReference type="GO" id="GO:0005524">
    <property type="term" value="F:ATP binding"/>
    <property type="evidence" value="ECO:0007669"/>
    <property type="project" value="UniProtKB-KW"/>
</dbReference>
<reference evidence="8" key="1">
    <citation type="submission" date="2022-11" db="UniProtKB">
        <authorList>
            <consortium name="WormBaseParasite"/>
        </authorList>
    </citation>
    <scope>IDENTIFICATION</scope>
</reference>
<evidence type="ECO:0000259" key="5">
    <source>
        <dbReference type="PROSITE" id="PS51192"/>
    </source>
</evidence>
<accession>A0A914WVE3</accession>
<proteinExistence type="predicted"/>
<evidence type="ECO:0000256" key="2">
    <source>
        <dbReference type="ARBA" id="ARBA00022801"/>
    </source>
</evidence>
<evidence type="ECO:0000256" key="1">
    <source>
        <dbReference type="ARBA" id="ARBA00022741"/>
    </source>
</evidence>
<dbReference type="GO" id="GO:0008094">
    <property type="term" value="F:ATP-dependent activity, acting on DNA"/>
    <property type="evidence" value="ECO:0007669"/>
    <property type="project" value="TreeGrafter"/>
</dbReference>
<dbReference type="Pfam" id="PF00271">
    <property type="entry name" value="Helicase_C"/>
    <property type="match status" value="1"/>
</dbReference>